<feature type="transmembrane region" description="Helical" evidence="3">
    <location>
        <begin position="111"/>
        <end position="131"/>
    </location>
</feature>
<evidence type="ECO:0000256" key="3">
    <source>
        <dbReference type="SAM" id="Phobius"/>
    </source>
</evidence>
<proteinExistence type="predicted"/>
<protein>
    <submittedName>
        <fullName evidence="4">ECF transporter S component</fullName>
    </submittedName>
</protein>
<dbReference type="GO" id="GO:0016020">
    <property type="term" value="C:membrane"/>
    <property type="evidence" value="ECO:0007669"/>
    <property type="project" value="InterPro"/>
</dbReference>
<accession>A0A9D2D0Q7</accession>
<feature type="transmembrane region" description="Helical" evidence="3">
    <location>
        <begin position="44"/>
        <end position="61"/>
    </location>
</feature>
<dbReference type="Proteomes" id="UP000824024">
    <property type="component" value="Unassembled WGS sequence"/>
</dbReference>
<evidence type="ECO:0000256" key="1">
    <source>
        <dbReference type="ARBA" id="ARBA00022692"/>
    </source>
</evidence>
<feature type="transmembrane region" description="Helical" evidence="3">
    <location>
        <begin position="81"/>
        <end position="99"/>
    </location>
</feature>
<name>A0A9D2D0Q7_9FIRM</name>
<organism evidence="4 5">
    <name type="scientific">Candidatus Eubacterium avistercoris</name>
    <dbReference type="NCBI Taxonomy" id="2838567"/>
    <lineage>
        <taxon>Bacteria</taxon>
        <taxon>Bacillati</taxon>
        <taxon>Bacillota</taxon>
        <taxon>Clostridia</taxon>
        <taxon>Eubacteriales</taxon>
        <taxon>Eubacteriaceae</taxon>
        <taxon>Eubacterium</taxon>
    </lineage>
</organism>
<keyword evidence="1 3" id="KW-0812">Transmembrane</keyword>
<evidence type="ECO:0000313" key="5">
    <source>
        <dbReference type="Proteomes" id="UP000824024"/>
    </source>
</evidence>
<dbReference type="InterPro" id="IPR009825">
    <property type="entry name" value="ECF_substrate-spec-like"/>
</dbReference>
<gene>
    <name evidence="4" type="ORF">IAA08_00560</name>
</gene>
<keyword evidence="3" id="KW-0472">Membrane</keyword>
<feature type="transmembrane region" description="Helical" evidence="3">
    <location>
        <begin position="151"/>
        <end position="170"/>
    </location>
</feature>
<evidence type="ECO:0000256" key="2">
    <source>
        <dbReference type="ARBA" id="ARBA00022989"/>
    </source>
</evidence>
<dbReference type="PROSITE" id="PS51257">
    <property type="entry name" value="PROKAR_LIPOPROTEIN"/>
    <property type="match status" value="1"/>
</dbReference>
<dbReference type="AlphaFoldDB" id="A0A9D2D0Q7"/>
<reference evidence="4" key="1">
    <citation type="journal article" date="2021" name="PeerJ">
        <title>Extensive microbial diversity within the chicken gut microbiome revealed by metagenomics and culture.</title>
        <authorList>
            <person name="Gilroy R."/>
            <person name="Ravi A."/>
            <person name="Getino M."/>
            <person name="Pursley I."/>
            <person name="Horton D.L."/>
            <person name="Alikhan N.F."/>
            <person name="Baker D."/>
            <person name="Gharbi K."/>
            <person name="Hall N."/>
            <person name="Watson M."/>
            <person name="Adriaenssens E.M."/>
            <person name="Foster-Nyarko E."/>
            <person name="Jarju S."/>
            <person name="Secka A."/>
            <person name="Antonio M."/>
            <person name="Oren A."/>
            <person name="Chaudhuri R.R."/>
            <person name="La Ragione R."/>
            <person name="Hildebrand F."/>
            <person name="Pallen M.J."/>
        </authorList>
    </citation>
    <scope>NUCLEOTIDE SEQUENCE</scope>
    <source>
        <strain evidence="4">CHK192-9172</strain>
    </source>
</reference>
<keyword evidence="2 3" id="KW-1133">Transmembrane helix</keyword>
<dbReference type="PANTHER" id="PTHR37815:SF3">
    <property type="entry name" value="UPF0397 PROTEIN SPR0429"/>
    <property type="match status" value="1"/>
</dbReference>
<comment type="caution">
    <text evidence="4">The sequence shown here is derived from an EMBL/GenBank/DDBJ whole genome shotgun (WGS) entry which is preliminary data.</text>
</comment>
<dbReference type="PANTHER" id="PTHR37815">
    <property type="entry name" value="UPF0397 PROTEIN BC_2624-RELATED"/>
    <property type="match status" value="1"/>
</dbReference>
<dbReference type="Pfam" id="PF07155">
    <property type="entry name" value="ECF-ribofla_trS"/>
    <property type="match status" value="1"/>
</dbReference>
<feature type="transmembrane region" description="Helical" evidence="3">
    <location>
        <begin position="12"/>
        <end position="32"/>
    </location>
</feature>
<dbReference type="EMBL" id="DXCH01000016">
    <property type="protein sequence ID" value="HIZ06408.1"/>
    <property type="molecule type" value="Genomic_DNA"/>
</dbReference>
<reference evidence="4" key="2">
    <citation type="submission" date="2021-04" db="EMBL/GenBank/DDBJ databases">
        <authorList>
            <person name="Gilroy R."/>
        </authorList>
    </citation>
    <scope>NUCLEOTIDE SEQUENCE</scope>
    <source>
        <strain evidence="4">CHK192-9172</strain>
    </source>
</reference>
<evidence type="ECO:0000313" key="4">
    <source>
        <dbReference type="EMBL" id="HIZ06408.1"/>
    </source>
</evidence>
<dbReference type="Gene3D" id="1.10.1760.20">
    <property type="match status" value="1"/>
</dbReference>
<sequence length="179" mass="18792">MNKAKKSSVSHIRFITVTAVFIALTYVFTACINIRLPIAANGGLVHLGNVPLFIGAILFGRKTGMIAGGVGMGLFDLLSGWTLWAPFTLVIVGLMGYTVGRMTEKTSHHKFRWYAAAIGAACVIKIAGYYAAEGIIYGNWIAPVTSIPGNLVQVGAAAAITLAIVGRLNAAAEKIGLKG</sequence>